<accession>Q11DN9</accession>
<proteinExistence type="inferred from homology"/>
<dbReference type="eggNOG" id="COG4213">
    <property type="taxonomic scope" value="Bacteria"/>
</dbReference>
<evidence type="ECO:0000256" key="9">
    <source>
        <dbReference type="SAM" id="SignalP"/>
    </source>
</evidence>
<reference evidence="11" key="1">
    <citation type="submission" date="2006-06" db="EMBL/GenBank/DDBJ databases">
        <title>Complete sequence of chromosome of Chelativorans sp. BNC1.</title>
        <authorList>
            <consortium name="US DOE Joint Genome Institute"/>
            <person name="Copeland A."/>
            <person name="Lucas S."/>
            <person name="Lapidus A."/>
            <person name="Barry K."/>
            <person name="Detter J.C."/>
            <person name="Glavina del Rio T."/>
            <person name="Hammon N."/>
            <person name="Israni S."/>
            <person name="Dalin E."/>
            <person name="Tice H."/>
            <person name="Pitluck S."/>
            <person name="Chertkov O."/>
            <person name="Brettin T."/>
            <person name="Bruce D."/>
            <person name="Han C."/>
            <person name="Tapia R."/>
            <person name="Gilna P."/>
            <person name="Schmutz J."/>
            <person name="Larimer F."/>
            <person name="Land M."/>
            <person name="Hauser L."/>
            <person name="Kyrpides N."/>
            <person name="Mikhailova N."/>
            <person name="Richardson P."/>
        </authorList>
    </citation>
    <scope>NUCLEOTIDE SEQUENCE</scope>
    <source>
        <strain evidence="11">BNC1</strain>
    </source>
</reference>
<evidence type="ECO:0000256" key="3">
    <source>
        <dbReference type="ARBA" id="ARBA00022448"/>
    </source>
</evidence>
<evidence type="ECO:0000313" key="11">
    <source>
        <dbReference type="EMBL" id="ABG64486.1"/>
    </source>
</evidence>
<dbReference type="InterPro" id="IPR050555">
    <property type="entry name" value="Bact_Solute-Bind_Prot2"/>
</dbReference>
<evidence type="ECO:0000256" key="5">
    <source>
        <dbReference type="ARBA" id="ARBA00022729"/>
    </source>
</evidence>
<dbReference type="STRING" id="266779.Meso_3114"/>
<dbReference type="Gene3D" id="3.40.50.2300">
    <property type="match status" value="2"/>
</dbReference>
<dbReference type="PANTHER" id="PTHR30036:SF1">
    <property type="entry name" value="D-XYLOSE-BINDING PERIPLASMIC PROTEIN"/>
    <property type="match status" value="1"/>
</dbReference>
<dbReference type="InterPro" id="IPR013456">
    <property type="entry name" value="XylF"/>
</dbReference>
<dbReference type="FunFam" id="3.40.50.2300:FF:000078">
    <property type="entry name" value="D-xylose ABC transporter substrate-binding protein"/>
    <property type="match status" value="1"/>
</dbReference>
<evidence type="ECO:0000256" key="1">
    <source>
        <dbReference type="ARBA" id="ARBA00004418"/>
    </source>
</evidence>
<evidence type="ECO:0000256" key="8">
    <source>
        <dbReference type="ARBA" id="ARBA00071234"/>
    </source>
</evidence>
<comment type="subcellular location">
    <subcellularLocation>
        <location evidence="1">Periplasm</location>
    </subcellularLocation>
</comment>
<dbReference type="PANTHER" id="PTHR30036">
    <property type="entry name" value="D-XYLOSE-BINDING PERIPLASMIC PROTEIN"/>
    <property type="match status" value="1"/>
</dbReference>
<feature type="signal peptide" evidence="9">
    <location>
        <begin position="1"/>
        <end position="24"/>
    </location>
</feature>
<dbReference type="Pfam" id="PF13407">
    <property type="entry name" value="Peripla_BP_4"/>
    <property type="match status" value="1"/>
</dbReference>
<dbReference type="OrthoDB" id="9773673at2"/>
<comment type="similarity">
    <text evidence="2">Belongs to the bacterial solute-binding protein 2 family.</text>
</comment>
<keyword evidence="4" id="KW-0762">Sugar transport</keyword>
<feature type="chain" id="PRO_5004180149" description="D-xylose-binding periplasmic protein" evidence="9">
    <location>
        <begin position="25"/>
        <end position="347"/>
    </location>
</feature>
<dbReference type="GO" id="GO:0030288">
    <property type="term" value="C:outer membrane-bounded periplasmic space"/>
    <property type="evidence" value="ECO:0007669"/>
    <property type="project" value="TreeGrafter"/>
</dbReference>
<dbReference type="HOGENOM" id="CLU_037628_13_0_5"/>
<keyword evidence="5 9" id="KW-0732">Signal</keyword>
<gene>
    <name evidence="11" type="ordered locus">Meso_3114</name>
</gene>
<evidence type="ECO:0000256" key="6">
    <source>
        <dbReference type="ARBA" id="ARBA00022764"/>
    </source>
</evidence>
<dbReference type="GO" id="GO:0015753">
    <property type="term" value="P:D-xylose transmembrane transport"/>
    <property type="evidence" value="ECO:0007669"/>
    <property type="project" value="InterPro"/>
</dbReference>
<sequence precursor="true">MKNTATAVLAGIAFSLSLSSAALAEGKTIGVSWSNFQEERWKTDEAAIKAQIEADGNTYISADAQSSPAKQLTDVESLIAQGANALIILAQDASAVGPAVENAVAEGIPVIGYDRLIENPDAFYLTFDNKEVGRMQARAVFEVAPEGNYVFIKGSSADPNADFLFEGQMEVLKEAIDSGKIKNVGEAYTDGWLPANAQRNMEQFLTANNNEVAAVVASNDGTAGGAIAALEAQGLAGSVPVSGQDGDHAALNRIALGTQTVSVWKDARELGKAAAQIANQLAEGTAMDQVEGATKWAEGPNKVEMNSVFLKPVPITKDNLNLVIDAGWVTKDVVCQGVQPGTVDVCG</sequence>
<dbReference type="SUPFAM" id="SSF53822">
    <property type="entry name" value="Periplasmic binding protein-like I"/>
    <property type="match status" value="1"/>
</dbReference>
<protein>
    <recommendedName>
        <fullName evidence="8">D-xylose-binding periplasmic protein</fullName>
    </recommendedName>
</protein>
<keyword evidence="3" id="KW-0813">Transport</keyword>
<organism evidence="11">
    <name type="scientific">Chelativorans sp. (strain BNC1)</name>
    <dbReference type="NCBI Taxonomy" id="266779"/>
    <lineage>
        <taxon>Bacteria</taxon>
        <taxon>Pseudomonadati</taxon>
        <taxon>Pseudomonadota</taxon>
        <taxon>Alphaproteobacteria</taxon>
        <taxon>Hyphomicrobiales</taxon>
        <taxon>Phyllobacteriaceae</taxon>
        <taxon>Chelativorans</taxon>
    </lineage>
</organism>
<feature type="domain" description="Periplasmic binding protein" evidence="10">
    <location>
        <begin position="29"/>
        <end position="285"/>
    </location>
</feature>
<keyword evidence="6" id="KW-0574">Periplasm</keyword>
<evidence type="ECO:0000256" key="7">
    <source>
        <dbReference type="ARBA" id="ARBA00054884"/>
    </source>
</evidence>
<evidence type="ECO:0000259" key="10">
    <source>
        <dbReference type="Pfam" id="PF13407"/>
    </source>
</evidence>
<dbReference type="GO" id="GO:0048029">
    <property type="term" value="F:monosaccharide binding"/>
    <property type="evidence" value="ECO:0007669"/>
    <property type="project" value="InterPro"/>
</dbReference>
<dbReference type="InterPro" id="IPR028082">
    <property type="entry name" value="Peripla_BP_I"/>
</dbReference>
<dbReference type="AlphaFoldDB" id="Q11DN9"/>
<evidence type="ECO:0000256" key="4">
    <source>
        <dbReference type="ARBA" id="ARBA00022597"/>
    </source>
</evidence>
<dbReference type="CDD" id="cd19993">
    <property type="entry name" value="PBP1_ABC_xylose_binding-like"/>
    <property type="match status" value="1"/>
</dbReference>
<dbReference type="NCBIfam" id="TIGR02634">
    <property type="entry name" value="xylF"/>
    <property type="match status" value="1"/>
</dbReference>
<dbReference type="KEGG" id="mes:Meso_3114"/>
<dbReference type="InterPro" id="IPR025997">
    <property type="entry name" value="SBP_2_dom"/>
</dbReference>
<dbReference type="EMBL" id="CP000390">
    <property type="protein sequence ID" value="ABG64486.1"/>
    <property type="molecule type" value="Genomic_DNA"/>
</dbReference>
<evidence type="ECO:0000256" key="2">
    <source>
        <dbReference type="ARBA" id="ARBA00007639"/>
    </source>
</evidence>
<comment type="function">
    <text evidence="7">Involved in the high-affinity D-xylose membrane transport system. Binds with high affinity to xylose.</text>
</comment>
<name>Q11DN9_CHESB</name>